<protein>
    <submittedName>
        <fullName evidence="2">Uncharacterized protein</fullName>
    </submittedName>
</protein>
<reference evidence="2 3" key="1">
    <citation type="submission" date="2020-07" db="EMBL/GenBank/DDBJ databases">
        <title>Exploring microbial biodiversity for novel pathways involved in the catabolism of aromatic compounds derived from lignin.</title>
        <authorList>
            <person name="Elkins J."/>
        </authorList>
    </citation>
    <scope>NUCLEOTIDE SEQUENCE [LARGE SCALE GENOMIC DNA]</scope>
    <source>
        <strain evidence="2 3">H2C3B</strain>
    </source>
</reference>
<evidence type="ECO:0000256" key="1">
    <source>
        <dbReference type="SAM" id="MobiDB-lite"/>
    </source>
</evidence>
<evidence type="ECO:0000313" key="3">
    <source>
        <dbReference type="Proteomes" id="UP000572540"/>
    </source>
</evidence>
<name>A0A7Y9W2F9_9BURK</name>
<feature type="region of interest" description="Disordered" evidence="1">
    <location>
        <begin position="16"/>
        <end position="65"/>
    </location>
</feature>
<gene>
    <name evidence="2" type="ORF">GGD41_000288</name>
</gene>
<evidence type="ECO:0000313" key="2">
    <source>
        <dbReference type="EMBL" id="NYH13060.1"/>
    </source>
</evidence>
<feature type="compositionally biased region" description="Basic and acidic residues" evidence="1">
    <location>
        <begin position="31"/>
        <end position="62"/>
    </location>
</feature>
<organism evidence="2 3">
    <name type="scientific">Paraburkholderia bryophila</name>
    <dbReference type="NCBI Taxonomy" id="420952"/>
    <lineage>
        <taxon>Bacteria</taxon>
        <taxon>Pseudomonadati</taxon>
        <taxon>Pseudomonadota</taxon>
        <taxon>Betaproteobacteria</taxon>
        <taxon>Burkholderiales</taxon>
        <taxon>Burkholderiaceae</taxon>
        <taxon>Paraburkholderia</taxon>
    </lineage>
</organism>
<sequence length="278" mass="31952">MSFSATSNWPVSSRLTTVTSARRSPARHRLRDADRLLHRQRDAAAQEPHRERAEPERADHHAQQQCASQRVSALRGFRRLHVRRLRLLHDGSDDVVDRGRRRTIDTFDEAVHHVRGIRIRGVVMLERVEVAALQRGVRGERLVDAIRIRTQRAQLVFQARQRGVGRAAFVVERIAVFGERSRIGAAQQQVFPFLHLLLELDLRDARRVGRLRVLAQGLSRLDLQRVRVGQRMPAFQSDHHGGGEQHRAKQRQLDGDFQIAIKRHCVFPWRTGSAISRA</sequence>
<dbReference type="AlphaFoldDB" id="A0A7Y9W2F9"/>
<comment type="caution">
    <text evidence="2">The sequence shown here is derived from an EMBL/GenBank/DDBJ whole genome shotgun (WGS) entry which is preliminary data.</text>
</comment>
<dbReference type="Proteomes" id="UP000572540">
    <property type="component" value="Unassembled WGS sequence"/>
</dbReference>
<accession>A0A7Y9W2F9</accession>
<proteinExistence type="predicted"/>
<dbReference type="EMBL" id="JACCAU010000001">
    <property type="protein sequence ID" value="NYH13060.1"/>
    <property type="molecule type" value="Genomic_DNA"/>
</dbReference>